<dbReference type="PANTHER" id="PTHR21139">
    <property type="entry name" value="TRIOSEPHOSPHATE ISOMERASE"/>
    <property type="match status" value="1"/>
</dbReference>
<dbReference type="InterPro" id="IPR035990">
    <property type="entry name" value="TIM_sf"/>
</dbReference>
<dbReference type="CDD" id="cd00311">
    <property type="entry name" value="TIM"/>
    <property type="match status" value="1"/>
</dbReference>
<comment type="pathway">
    <text evidence="4">Carbohydrate degradation; glycolysis; D-glyceraldehyde 3-phosphate from glycerone phosphate: step 1/1.</text>
</comment>
<accession>A0A6T2BRH8</accession>
<dbReference type="EMBL" id="HBJA01080879">
    <property type="protein sequence ID" value="CAE0817114.1"/>
    <property type="molecule type" value="Transcribed_RNA"/>
</dbReference>
<dbReference type="PROSITE" id="PS00171">
    <property type="entry name" value="TIM_1"/>
    <property type="match status" value="1"/>
</dbReference>
<keyword evidence="4" id="KW-0324">Glycolysis</keyword>
<reference evidence="5" key="1">
    <citation type="submission" date="2021-01" db="EMBL/GenBank/DDBJ databases">
        <authorList>
            <person name="Corre E."/>
            <person name="Pelletier E."/>
            <person name="Niang G."/>
            <person name="Scheremetjew M."/>
            <person name="Finn R."/>
            <person name="Kale V."/>
            <person name="Holt S."/>
            <person name="Cochrane G."/>
            <person name="Meng A."/>
            <person name="Brown T."/>
            <person name="Cohen L."/>
        </authorList>
    </citation>
    <scope>NUCLEOTIDE SEQUENCE</scope>
    <source>
        <strain evidence="5">CCMP1594</strain>
    </source>
</reference>
<dbReference type="SUPFAM" id="SSF51351">
    <property type="entry name" value="Triosephosphate isomerase (TIM)"/>
    <property type="match status" value="1"/>
</dbReference>
<dbReference type="EC" id="5.3.1.1" evidence="4"/>
<dbReference type="NCBIfam" id="TIGR00419">
    <property type="entry name" value="tim"/>
    <property type="match status" value="1"/>
</dbReference>
<dbReference type="UniPathway" id="UPA00109">
    <property type="reaction ID" value="UER00189"/>
</dbReference>
<dbReference type="GO" id="GO:0004807">
    <property type="term" value="F:triose-phosphate isomerase activity"/>
    <property type="evidence" value="ECO:0007669"/>
    <property type="project" value="UniProtKB-EC"/>
</dbReference>
<keyword evidence="3 4" id="KW-0413">Isomerase</keyword>
<evidence type="ECO:0000256" key="3">
    <source>
        <dbReference type="ARBA" id="ARBA00023235"/>
    </source>
</evidence>
<evidence type="ECO:0000256" key="2">
    <source>
        <dbReference type="ARBA" id="ARBA00011738"/>
    </source>
</evidence>
<dbReference type="GO" id="GO:0005829">
    <property type="term" value="C:cytosol"/>
    <property type="evidence" value="ECO:0007669"/>
    <property type="project" value="TreeGrafter"/>
</dbReference>
<evidence type="ECO:0000313" key="6">
    <source>
        <dbReference type="EMBL" id="CAE0817116.1"/>
    </source>
</evidence>
<dbReference type="GO" id="GO:0006094">
    <property type="term" value="P:gluconeogenesis"/>
    <property type="evidence" value="ECO:0007669"/>
    <property type="project" value="UniProtKB-UniPathway"/>
</dbReference>
<dbReference type="AlphaFoldDB" id="A0A6T2BRH8"/>
<organism evidence="5">
    <name type="scientific">Eutreptiella gymnastica</name>
    <dbReference type="NCBI Taxonomy" id="73025"/>
    <lineage>
        <taxon>Eukaryota</taxon>
        <taxon>Discoba</taxon>
        <taxon>Euglenozoa</taxon>
        <taxon>Euglenida</taxon>
        <taxon>Spirocuta</taxon>
        <taxon>Euglenophyceae</taxon>
        <taxon>Eutreptiales</taxon>
        <taxon>Eutreptiaceae</taxon>
        <taxon>Eutreptiella</taxon>
    </lineage>
</organism>
<comment type="similarity">
    <text evidence="1 4">Belongs to the triosephosphate isomerase family.</text>
</comment>
<sequence length="259" mass="27650">MPATRKPVVGGNWKCNPDSMKKLDDLIANINACDTSKCDVYVCPSPLHVAYCSGKFTNGALVTPQNCNFKGCGAFTGEMAVEQMKDMGITQVLIGHSERRGEFGIFPMDNNDTLAIKLKYILDAGMSCVFCIGEPKEIREKGLDAVLAEMDVQLSQIYSLLDPEKVVIAYEPVWAIGTGLTATPDDAQATHAGIRKLIFEKASAKVAEAIRIQYGGSANAKNAPDLSAQPDIDGFLVGGASLKPEFADIVKAISGAKDA</sequence>
<dbReference type="Gene3D" id="3.20.20.70">
    <property type="entry name" value="Aldolase class I"/>
    <property type="match status" value="1"/>
</dbReference>
<protein>
    <recommendedName>
        <fullName evidence="4">Triosephosphate isomerase</fullName>
        <ecNumber evidence="4">5.3.1.1</ecNumber>
    </recommendedName>
</protein>
<evidence type="ECO:0000313" key="5">
    <source>
        <dbReference type="EMBL" id="CAE0817114.1"/>
    </source>
</evidence>
<dbReference type="UniPathway" id="UPA00138"/>
<evidence type="ECO:0000256" key="1">
    <source>
        <dbReference type="ARBA" id="ARBA00007422"/>
    </source>
</evidence>
<evidence type="ECO:0000313" key="7">
    <source>
        <dbReference type="EMBL" id="CAE0817118.1"/>
    </source>
</evidence>
<dbReference type="EMBL" id="HBJA01080883">
    <property type="protein sequence ID" value="CAE0817118.1"/>
    <property type="molecule type" value="Transcribed_RNA"/>
</dbReference>
<evidence type="ECO:0000256" key="4">
    <source>
        <dbReference type="RuleBase" id="RU363013"/>
    </source>
</evidence>
<keyword evidence="4" id="KW-0312">Gluconeogenesis</keyword>
<dbReference type="InterPro" id="IPR000652">
    <property type="entry name" value="Triosephosphate_isomerase"/>
</dbReference>
<proteinExistence type="inferred from homology"/>
<dbReference type="PROSITE" id="PS51440">
    <property type="entry name" value="TIM_2"/>
    <property type="match status" value="1"/>
</dbReference>
<dbReference type="GO" id="GO:0006096">
    <property type="term" value="P:glycolytic process"/>
    <property type="evidence" value="ECO:0007669"/>
    <property type="project" value="UniProtKB-UniPathway"/>
</dbReference>
<dbReference type="GO" id="GO:0046166">
    <property type="term" value="P:glyceraldehyde-3-phosphate biosynthetic process"/>
    <property type="evidence" value="ECO:0007669"/>
    <property type="project" value="TreeGrafter"/>
</dbReference>
<dbReference type="InterPro" id="IPR020861">
    <property type="entry name" value="Triosephosphate_isomerase_AS"/>
</dbReference>
<dbReference type="GO" id="GO:0019563">
    <property type="term" value="P:glycerol catabolic process"/>
    <property type="evidence" value="ECO:0007669"/>
    <property type="project" value="TreeGrafter"/>
</dbReference>
<comment type="subunit">
    <text evidence="2">Homodimer.</text>
</comment>
<gene>
    <name evidence="5" type="ORF">EGYM00163_LOCUS28276</name>
    <name evidence="6" type="ORF">EGYM00163_LOCUS28278</name>
    <name evidence="7" type="ORF">EGYM00163_LOCUS28280</name>
</gene>
<name>A0A6T2BRH8_9EUGL</name>
<comment type="pathway">
    <text evidence="4">Carbohydrate biosynthesis; gluconeogenesis.</text>
</comment>
<comment type="catalytic activity">
    <reaction evidence="4">
        <text>D-glyceraldehyde 3-phosphate = dihydroxyacetone phosphate</text>
        <dbReference type="Rhea" id="RHEA:18585"/>
        <dbReference type="ChEBI" id="CHEBI:57642"/>
        <dbReference type="ChEBI" id="CHEBI:59776"/>
        <dbReference type="EC" id="5.3.1.1"/>
    </reaction>
</comment>
<dbReference type="EMBL" id="HBJA01080881">
    <property type="protein sequence ID" value="CAE0817116.1"/>
    <property type="molecule type" value="Transcribed_RNA"/>
</dbReference>
<dbReference type="InterPro" id="IPR013785">
    <property type="entry name" value="Aldolase_TIM"/>
</dbReference>
<dbReference type="Pfam" id="PF00121">
    <property type="entry name" value="TIM"/>
    <property type="match status" value="1"/>
</dbReference>
<dbReference type="PANTHER" id="PTHR21139:SF2">
    <property type="entry name" value="TRIOSEPHOSPHATE ISOMERASE"/>
    <property type="match status" value="1"/>
</dbReference>